<dbReference type="SUPFAM" id="SSF82171">
    <property type="entry name" value="DPP6 N-terminal domain-like"/>
    <property type="match status" value="1"/>
</dbReference>
<dbReference type="InterPro" id="IPR001375">
    <property type="entry name" value="Peptidase_S9_cat"/>
</dbReference>
<dbReference type="EMBL" id="CACVAQ010000469">
    <property type="protein sequence ID" value="CAA6829182.1"/>
    <property type="molecule type" value="Genomic_DNA"/>
</dbReference>
<feature type="chain" id="PRO_5027834349" evidence="1">
    <location>
        <begin position="19"/>
        <end position="712"/>
    </location>
</feature>
<dbReference type="GO" id="GO:0008239">
    <property type="term" value="F:dipeptidyl-peptidase activity"/>
    <property type="evidence" value="ECO:0007669"/>
    <property type="project" value="TreeGrafter"/>
</dbReference>
<evidence type="ECO:0000259" key="2">
    <source>
        <dbReference type="Pfam" id="PF00326"/>
    </source>
</evidence>
<dbReference type="Gene3D" id="2.140.10.30">
    <property type="entry name" value="Dipeptidylpeptidase IV, N-terminal domain"/>
    <property type="match status" value="1"/>
</dbReference>
<reference evidence="4" key="1">
    <citation type="submission" date="2020-01" db="EMBL/GenBank/DDBJ databases">
        <authorList>
            <person name="Meier V. D."/>
            <person name="Meier V D."/>
        </authorList>
    </citation>
    <scope>NUCLEOTIDE SEQUENCE</scope>
    <source>
        <strain evidence="4">HLG_WM_MAG_10</strain>
    </source>
</reference>
<accession>A0A6S6UJS1</accession>
<evidence type="ECO:0000256" key="1">
    <source>
        <dbReference type="SAM" id="SignalP"/>
    </source>
</evidence>
<feature type="domain" description="Dipeptidylpeptidase IV N-terminal" evidence="3">
    <location>
        <begin position="143"/>
        <end position="430"/>
    </location>
</feature>
<gene>
    <name evidence="4" type="ORF">HELGO_WM23979</name>
</gene>
<dbReference type="AlphaFoldDB" id="A0A6S6UJS1"/>
<dbReference type="PANTHER" id="PTHR11731">
    <property type="entry name" value="PROTEASE FAMILY S9B,C DIPEPTIDYL-PEPTIDASE IV-RELATED"/>
    <property type="match status" value="1"/>
</dbReference>
<proteinExistence type="predicted"/>
<sequence length="712" mass="80660">MKLIILIVLLGLSFGSMAQDKELTLEDAVLGQWRQFYPSYVTNLAWKKGEEAVTFHSKDGKELMLQNVGAKTAQKLFDLAALSKGLGVEVSRMPFIKWEAANEFSFTSAGERFWMRIEGEKLTQKSVLKMPKEANLDHHKGAQNIAYTKDNNLYIQDKEGAEIAVTAFEDANIVSGQAIARYEFGIGKGTFWSPNGMLLAFYQKDETDVADYPLLDITTTPGTLKTIKYPMAGQKSEYARVGIFNTKTKQTIYLNVKGPKDQYLTNLGWGPENKFVYIAVVNREQNHAWLNKYDVKTGDLVKTLFEETHEKYVEPEHPVWFIPGNNNEFLWWSERDGFMHLYRYNTDGKYLGQVTKGKWVALKILGLDETKKMVLVQGTDESGLNTTVYSASLAGGKTPKRLVKEDGIHQFSLSSEGKHLIDDYSDLKTPHATRIVTLKGKTKNNLHTAKNPYEGYKISMPELVTLKAKDGTPLQARLIKPADFDPSKKYPVIVYVYGGPHAQMVTNSWLAGARLWMYHAANKGYLVFTLDNRGSSNRGFEFESVIHRQLSKNEMEDQLVGVDYLKSLGYADTDKMAVHGWSYGGFMTTSLMLKHPDVFKVGVAGGPVTDWNYYEIMYGERYMDMPKENPVGYEETQLKNHVKNLKGDLLLIHGTVDDVVVMQHNLSLVQAFVSNGILMDFFPYPMHPHNVRGTDRVHLMNKVLTYIEDKLK</sequence>
<dbReference type="PANTHER" id="PTHR11731:SF193">
    <property type="entry name" value="DIPEPTIDYL PEPTIDASE 9"/>
    <property type="match status" value="1"/>
</dbReference>
<dbReference type="GO" id="GO:0008236">
    <property type="term" value="F:serine-type peptidase activity"/>
    <property type="evidence" value="ECO:0007669"/>
    <property type="project" value="InterPro"/>
</dbReference>
<evidence type="ECO:0000313" key="4">
    <source>
        <dbReference type="EMBL" id="CAA6829182.1"/>
    </source>
</evidence>
<dbReference type="GO" id="GO:0006508">
    <property type="term" value="P:proteolysis"/>
    <property type="evidence" value="ECO:0007669"/>
    <property type="project" value="InterPro"/>
</dbReference>
<dbReference type="Pfam" id="PF00930">
    <property type="entry name" value="DPPIV_N"/>
    <property type="match status" value="1"/>
</dbReference>
<keyword evidence="1" id="KW-0732">Signal</keyword>
<dbReference type="InterPro" id="IPR002469">
    <property type="entry name" value="Peptidase_S9B_N"/>
</dbReference>
<protein>
    <submittedName>
        <fullName evidence="4">Dipeptidyl peptidase IV</fullName>
    </submittedName>
</protein>
<feature type="domain" description="Peptidase S9 prolyl oligopeptidase catalytic" evidence="2">
    <location>
        <begin position="518"/>
        <end position="711"/>
    </location>
</feature>
<dbReference type="InterPro" id="IPR029058">
    <property type="entry name" value="AB_hydrolase_fold"/>
</dbReference>
<dbReference type="Pfam" id="PF00326">
    <property type="entry name" value="Peptidase_S9"/>
    <property type="match status" value="1"/>
</dbReference>
<name>A0A6S6UJS1_9BACT</name>
<evidence type="ECO:0000259" key="3">
    <source>
        <dbReference type="Pfam" id="PF00930"/>
    </source>
</evidence>
<dbReference type="InterPro" id="IPR050278">
    <property type="entry name" value="Serine_Prot_S9B/DPPIV"/>
</dbReference>
<dbReference type="SUPFAM" id="SSF53474">
    <property type="entry name" value="alpha/beta-Hydrolases"/>
    <property type="match status" value="1"/>
</dbReference>
<organism evidence="4">
    <name type="scientific">uncultured Aureispira sp</name>
    <dbReference type="NCBI Taxonomy" id="1331704"/>
    <lineage>
        <taxon>Bacteria</taxon>
        <taxon>Pseudomonadati</taxon>
        <taxon>Bacteroidota</taxon>
        <taxon>Saprospiria</taxon>
        <taxon>Saprospirales</taxon>
        <taxon>Saprospiraceae</taxon>
        <taxon>Aureispira</taxon>
        <taxon>environmental samples</taxon>
    </lineage>
</organism>
<dbReference type="Gene3D" id="3.40.50.1820">
    <property type="entry name" value="alpha/beta hydrolase"/>
    <property type="match status" value="1"/>
</dbReference>
<feature type="signal peptide" evidence="1">
    <location>
        <begin position="1"/>
        <end position="18"/>
    </location>
</feature>